<accession>A0A6A6UN36</accession>
<feature type="coiled-coil region" evidence="1">
    <location>
        <begin position="170"/>
        <end position="233"/>
    </location>
</feature>
<keyword evidence="1" id="KW-0175">Coiled coil</keyword>
<dbReference type="EMBL" id="MU004231">
    <property type="protein sequence ID" value="KAF2672901.1"/>
    <property type="molecule type" value="Genomic_DNA"/>
</dbReference>
<evidence type="ECO:0000256" key="1">
    <source>
        <dbReference type="SAM" id="Coils"/>
    </source>
</evidence>
<sequence>MCLATVATCGHCQQESCCAVNICAEAKRLGMIHIAKSIPENRPTIEIANTQTDNPFLKVYPVMEQERIQVSRCSHCDGTSVLKQGLLRAEEAQQQPATNDLANALDAFFGFDVNLLRLILPKLNELSHHTNWLRRENMALKKDSLILKKCLDIHRRDIYQLKGSQIFRHVGEHDDRLDEVDEELDDLKAILEKHSKRIQHYEDLENAKENIRTDDWKATLENHSKRIEQLECLEGAMEKMKIDEAKTDATDEVEWEHASFME</sequence>
<name>A0A6A6UN36_9PEZI</name>
<dbReference type="AlphaFoldDB" id="A0A6A6UN36"/>
<protein>
    <submittedName>
        <fullName evidence="2">Uncharacterized protein</fullName>
    </submittedName>
</protein>
<evidence type="ECO:0000313" key="3">
    <source>
        <dbReference type="Proteomes" id="UP000799302"/>
    </source>
</evidence>
<evidence type="ECO:0000313" key="2">
    <source>
        <dbReference type="EMBL" id="KAF2672901.1"/>
    </source>
</evidence>
<reference evidence="2" key="1">
    <citation type="journal article" date="2020" name="Stud. Mycol.">
        <title>101 Dothideomycetes genomes: a test case for predicting lifestyles and emergence of pathogens.</title>
        <authorList>
            <person name="Haridas S."/>
            <person name="Albert R."/>
            <person name="Binder M."/>
            <person name="Bloem J."/>
            <person name="Labutti K."/>
            <person name="Salamov A."/>
            <person name="Andreopoulos B."/>
            <person name="Baker S."/>
            <person name="Barry K."/>
            <person name="Bills G."/>
            <person name="Bluhm B."/>
            <person name="Cannon C."/>
            <person name="Castanera R."/>
            <person name="Culley D."/>
            <person name="Daum C."/>
            <person name="Ezra D."/>
            <person name="Gonzalez J."/>
            <person name="Henrissat B."/>
            <person name="Kuo A."/>
            <person name="Liang C."/>
            <person name="Lipzen A."/>
            <person name="Lutzoni F."/>
            <person name="Magnuson J."/>
            <person name="Mondo S."/>
            <person name="Nolan M."/>
            <person name="Ohm R."/>
            <person name="Pangilinan J."/>
            <person name="Park H.-J."/>
            <person name="Ramirez L."/>
            <person name="Alfaro M."/>
            <person name="Sun H."/>
            <person name="Tritt A."/>
            <person name="Yoshinaga Y."/>
            <person name="Zwiers L.-H."/>
            <person name="Turgeon B."/>
            <person name="Goodwin S."/>
            <person name="Spatafora J."/>
            <person name="Crous P."/>
            <person name="Grigoriev I."/>
        </authorList>
    </citation>
    <scope>NUCLEOTIDE SEQUENCE</scope>
    <source>
        <strain evidence="2">CBS 115976</strain>
    </source>
</reference>
<proteinExistence type="predicted"/>
<gene>
    <name evidence="2" type="ORF">BT63DRAFT_436740</name>
</gene>
<keyword evidence="3" id="KW-1185">Reference proteome</keyword>
<dbReference type="Proteomes" id="UP000799302">
    <property type="component" value="Unassembled WGS sequence"/>
</dbReference>
<organism evidence="2 3">
    <name type="scientific">Microthyrium microscopicum</name>
    <dbReference type="NCBI Taxonomy" id="703497"/>
    <lineage>
        <taxon>Eukaryota</taxon>
        <taxon>Fungi</taxon>
        <taxon>Dikarya</taxon>
        <taxon>Ascomycota</taxon>
        <taxon>Pezizomycotina</taxon>
        <taxon>Dothideomycetes</taxon>
        <taxon>Dothideomycetes incertae sedis</taxon>
        <taxon>Microthyriales</taxon>
        <taxon>Microthyriaceae</taxon>
        <taxon>Microthyrium</taxon>
    </lineage>
</organism>